<sequence>MLIKRSIKINFYNIINRWFPHKSFSLLPILQYLTHLRYF</sequence>
<gene>
    <name evidence="1" type="ORF">CXB51_018987</name>
</gene>
<accession>A0A8J6CSB2</accession>
<reference evidence="1 2" key="1">
    <citation type="journal article" date="2021" name="bioRxiv">
        <title>The Gossypium anomalum genome as a resource for cotton improvement and evolutionary analysis of hybrid incompatibility.</title>
        <authorList>
            <person name="Grover C.E."/>
            <person name="Yuan D."/>
            <person name="Arick M.A."/>
            <person name="Miller E.R."/>
            <person name="Hu G."/>
            <person name="Peterson D.G."/>
            <person name="Wendel J.F."/>
            <person name="Udall J.A."/>
        </authorList>
    </citation>
    <scope>NUCLEOTIDE SEQUENCE [LARGE SCALE GENOMIC DNA]</scope>
    <source>
        <strain evidence="1">JFW-Udall</strain>
        <tissue evidence="1">Leaf</tissue>
    </source>
</reference>
<dbReference type="Proteomes" id="UP000701853">
    <property type="component" value="Chromosome 8"/>
</dbReference>
<organism evidence="1 2">
    <name type="scientific">Gossypium anomalum</name>
    <dbReference type="NCBI Taxonomy" id="47600"/>
    <lineage>
        <taxon>Eukaryota</taxon>
        <taxon>Viridiplantae</taxon>
        <taxon>Streptophyta</taxon>
        <taxon>Embryophyta</taxon>
        <taxon>Tracheophyta</taxon>
        <taxon>Spermatophyta</taxon>
        <taxon>Magnoliopsida</taxon>
        <taxon>eudicotyledons</taxon>
        <taxon>Gunneridae</taxon>
        <taxon>Pentapetalae</taxon>
        <taxon>rosids</taxon>
        <taxon>malvids</taxon>
        <taxon>Malvales</taxon>
        <taxon>Malvaceae</taxon>
        <taxon>Malvoideae</taxon>
        <taxon>Gossypium</taxon>
    </lineage>
</organism>
<protein>
    <submittedName>
        <fullName evidence="1">Uncharacterized protein</fullName>
    </submittedName>
</protein>
<proteinExistence type="predicted"/>
<evidence type="ECO:0000313" key="1">
    <source>
        <dbReference type="EMBL" id="KAG8485602.1"/>
    </source>
</evidence>
<name>A0A8J6CSB2_9ROSI</name>
<dbReference type="EMBL" id="JAHUZN010000008">
    <property type="protein sequence ID" value="KAG8485602.1"/>
    <property type="molecule type" value="Genomic_DNA"/>
</dbReference>
<keyword evidence="2" id="KW-1185">Reference proteome</keyword>
<comment type="caution">
    <text evidence="1">The sequence shown here is derived from an EMBL/GenBank/DDBJ whole genome shotgun (WGS) entry which is preliminary data.</text>
</comment>
<evidence type="ECO:0000313" key="2">
    <source>
        <dbReference type="Proteomes" id="UP000701853"/>
    </source>
</evidence>
<dbReference type="AlphaFoldDB" id="A0A8J6CSB2"/>